<comment type="caution">
    <text evidence="1">The sequence shown here is derived from an EMBL/GenBank/DDBJ whole genome shotgun (WGS) entry which is preliminary data.</text>
</comment>
<organism evidence="1 2">
    <name type="scientific">Fusarium oxysporum f. sp. cubense</name>
    <dbReference type="NCBI Taxonomy" id="61366"/>
    <lineage>
        <taxon>Eukaryota</taxon>
        <taxon>Fungi</taxon>
        <taxon>Dikarya</taxon>
        <taxon>Ascomycota</taxon>
        <taxon>Pezizomycotina</taxon>
        <taxon>Sordariomycetes</taxon>
        <taxon>Hypocreomycetidae</taxon>
        <taxon>Hypocreales</taxon>
        <taxon>Nectriaceae</taxon>
        <taxon>Fusarium</taxon>
        <taxon>Fusarium oxysporum species complex</taxon>
    </lineage>
</organism>
<sequence>EMMHISVGDDDATTLLQEKRGRWWWPLYAHELKGLKSKMAFGQIQSINGVDYLLRDWISNSFCELWTVTVAVTVNVTMRHCLCSMSQFKFFRGAIPQCNSGVGYQARRRLLLEAPWPRAA</sequence>
<protein>
    <submittedName>
        <fullName evidence="1">Uncharacterized protein</fullName>
    </submittedName>
</protein>
<gene>
    <name evidence="1" type="ORF">FocTR4_00003870</name>
</gene>
<proteinExistence type="predicted"/>
<evidence type="ECO:0000313" key="2">
    <source>
        <dbReference type="Proteomes" id="UP000321331"/>
    </source>
</evidence>
<name>A0A5C6TA83_FUSOC</name>
<evidence type="ECO:0000313" key="1">
    <source>
        <dbReference type="EMBL" id="TXC07697.1"/>
    </source>
</evidence>
<accession>A0A5C6TA83</accession>
<dbReference type="AlphaFoldDB" id="A0A5C6TA83"/>
<dbReference type="Proteomes" id="UP000321331">
    <property type="component" value="Unassembled WGS sequence"/>
</dbReference>
<reference evidence="1 2" key="1">
    <citation type="submission" date="2019-07" db="EMBL/GenBank/DDBJ databases">
        <title>The First High-Quality Draft Genome Sequence of the Causal Agent of the Current Panama Disease Epidemic.</title>
        <authorList>
            <person name="Warmington R.J."/>
            <person name="Kay W."/>
            <person name="Jeffries A."/>
            <person name="Bebber D."/>
            <person name="Moore K."/>
            <person name="Studholme D.J."/>
        </authorList>
    </citation>
    <scope>NUCLEOTIDE SEQUENCE [LARGE SCALE GENOMIC DNA]</scope>
    <source>
        <strain evidence="1 2">TR4</strain>
    </source>
</reference>
<dbReference type="EMBL" id="VMNF01000005">
    <property type="protein sequence ID" value="TXC07697.1"/>
    <property type="molecule type" value="Genomic_DNA"/>
</dbReference>
<feature type="non-terminal residue" evidence="1">
    <location>
        <position position="1"/>
    </location>
</feature>